<gene>
    <name evidence="4" type="ORF">SAMN06272737_101276</name>
</gene>
<evidence type="ECO:0000256" key="2">
    <source>
        <dbReference type="ARBA" id="ARBA00022679"/>
    </source>
</evidence>
<dbReference type="EMBL" id="FZNO01000001">
    <property type="protein sequence ID" value="SNR24648.1"/>
    <property type="molecule type" value="Genomic_DNA"/>
</dbReference>
<dbReference type="PANTHER" id="PTHR12215">
    <property type="entry name" value="PHOSPHOPANTETHEINE TRANSFERASE"/>
    <property type="match status" value="1"/>
</dbReference>
<dbReference type="OrthoDB" id="190168at2"/>
<dbReference type="GO" id="GO:0019878">
    <property type="term" value="P:lysine biosynthetic process via aminoadipic acid"/>
    <property type="evidence" value="ECO:0007669"/>
    <property type="project" value="TreeGrafter"/>
</dbReference>
<dbReference type="RefSeq" id="WP_141137391.1">
    <property type="nucleotide sequence ID" value="NZ_FZNO01000001.1"/>
</dbReference>
<dbReference type="InterPro" id="IPR008278">
    <property type="entry name" value="4-PPantetheinyl_Trfase_dom"/>
</dbReference>
<evidence type="ECO:0000313" key="5">
    <source>
        <dbReference type="Proteomes" id="UP000198403"/>
    </source>
</evidence>
<keyword evidence="5" id="KW-1185">Reference proteome</keyword>
<dbReference type="InterPro" id="IPR037143">
    <property type="entry name" value="4-PPantetheinyl_Trfase_dom_sf"/>
</dbReference>
<dbReference type="Proteomes" id="UP000198403">
    <property type="component" value="Unassembled WGS sequence"/>
</dbReference>
<comment type="similarity">
    <text evidence="1">Belongs to the P-Pant transferase superfamily. Gsp/Sfp/HetI/AcpT family.</text>
</comment>
<evidence type="ECO:0000313" key="4">
    <source>
        <dbReference type="EMBL" id="SNR24648.1"/>
    </source>
</evidence>
<dbReference type="GO" id="GO:0005829">
    <property type="term" value="C:cytosol"/>
    <property type="evidence" value="ECO:0007669"/>
    <property type="project" value="TreeGrafter"/>
</dbReference>
<protein>
    <submittedName>
        <fullName evidence="4">4'-phosphopantetheinyl transferase</fullName>
    </submittedName>
</protein>
<dbReference type="GO" id="GO:0008897">
    <property type="term" value="F:holo-[acyl-carrier-protein] synthase activity"/>
    <property type="evidence" value="ECO:0007669"/>
    <property type="project" value="InterPro"/>
</dbReference>
<keyword evidence="2 4" id="KW-0808">Transferase</keyword>
<accession>A0A238URJ3</accession>
<dbReference type="Gene3D" id="3.90.470.20">
    <property type="entry name" value="4'-phosphopantetheinyl transferase domain"/>
    <property type="match status" value="1"/>
</dbReference>
<dbReference type="PANTHER" id="PTHR12215:SF10">
    <property type="entry name" value="L-AMINOADIPATE-SEMIALDEHYDE DEHYDROGENASE-PHOSPHOPANTETHEINYL TRANSFERASE"/>
    <property type="match status" value="1"/>
</dbReference>
<evidence type="ECO:0000259" key="3">
    <source>
        <dbReference type="Pfam" id="PF01648"/>
    </source>
</evidence>
<dbReference type="InterPro" id="IPR050559">
    <property type="entry name" value="P-Pant_transferase_sf"/>
</dbReference>
<proteinExistence type="inferred from homology"/>
<name>A0A238URJ3_9ACTN</name>
<dbReference type="AlphaFoldDB" id="A0A238URJ3"/>
<dbReference type="SUPFAM" id="SSF56214">
    <property type="entry name" value="4'-phosphopantetheinyl transferase"/>
    <property type="match status" value="2"/>
</dbReference>
<dbReference type="Pfam" id="PF01648">
    <property type="entry name" value="ACPS"/>
    <property type="match status" value="1"/>
</dbReference>
<organism evidence="4 5">
    <name type="scientific">Blastococcus mobilis</name>
    <dbReference type="NCBI Taxonomy" id="1938746"/>
    <lineage>
        <taxon>Bacteria</taxon>
        <taxon>Bacillati</taxon>
        <taxon>Actinomycetota</taxon>
        <taxon>Actinomycetes</taxon>
        <taxon>Geodermatophilales</taxon>
        <taxon>Geodermatophilaceae</taxon>
        <taxon>Blastococcus</taxon>
    </lineage>
</organism>
<sequence>MQHDRRDAAAGVVVVDVWLARLDQPPARAEALARSCSPAERERAGRLLDPGRRRNRLVARGVLRDVLAAQLDTDPARLEIARPPGGKPVLLGLPAPLHFSISHSRDLALVAVSRHVEIGVDLESIDRSVDVDVLGHQVLRPGEQATLAVLPPGPRHVAFLRLWTAKEACLKATGVGLGASPYHVAVSRDGTTAWSLWPPAARPPAAWSLVELPVPGARVATLATRGAAPALLRRHSWRPP</sequence>
<dbReference type="GO" id="GO:0000287">
    <property type="term" value="F:magnesium ion binding"/>
    <property type="evidence" value="ECO:0007669"/>
    <property type="project" value="InterPro"/>
</dbReference>
<reference evidence="4 5" key="1">
    <citation type="submission" date="2017-06" db="EMBL/GenBank/DDBJ databases">
        <authorList>
            <person name="Kim H.J."/>
            <person name="Triplett B.A."/>
        </authorList>
    </citation>
    <scope>NUCLEOTIDE SEQUENCE [LARGE SCALE GENOMIC DNA]</scope>
    <source>
        <strain evidence="4 5">DSM 44272</strain>
    </source>
</reference>
<evidence type="ECO:0000256" key="1">
    <source>
        <dbReference type="ARBA" id="ARBA00010990"/>
    </source>
</evidence>
<feature type="domain" description="4'-phosphopantetheinyl transferase" evidence="3">
    <location>
        <begin position="118"/>
        <end position="192"/>
    </location>
</feature>